<proteinExistence type="predicted"/>
<dbReference type="EMBL" id="KU831549">
    <property type="protein sequence ID" value="AMR58233.1"/>
    <property type="molecule type" value="Genomic_DNA"/>
</dbReference>
<accession>A0A142IG78</accession>
<organism evidence="1 2">
    <name type="scientific">Bacillus phage vB_BsuP-Goe1</name>
    <dbReference type="NCBI Taxonomy" id="1807511"/>
    <lineage>
        <taxon>Viruses</taxon>
        <taxon>Duplodnaviria</taxon>
        <taxon>Heunggongvirae</taxon>
        <taxon>Uroviricota</taxon>
        <taxon>Caudoviricetes</taxon>
        <taxon>Salasmaviridae</taxon>
        <taxon>Picovirinae</taxon>
        <taxon>Beecentumtrevirus</taxon>
        <taxon>Beecentumtrevirus Goe1</taxon>
    </lineage>
</organism>
<reference evidence="1 2" key="1">
    <citation type="submission" date="2016-02" db="EMBL/GenBank/DDBJ databases">
        <title>Genome sequence of Bacillus subtilis phage vB_BsuP_Goe1.</title>
        <authorList>
            <person name="Hertel R."/>
            <person name="Willms I.M."/>
            <person name="Daniel R."/>
        </authorList>
    </citation>
    <scope>NUCLEOTIDE SEQUENCE [LARGE SCALE GENOMIC DNA]</scope>
</reference>
<name>A0A142IG78_9CAUD</name>
<gene>
    <name evidence="1" type="ORF">Goe1_c00030</name>
</gene>
<evidence type="ECO:0000313" key="1">
    <source>
        <dbReference type="EMBL" id="AMR58233.1"/>
    </source>
</evidence>
<dbReference type="Proteomes" id="UP000222854">
    <property type="component" value="Segment"/>
</dbReference>
<evidence type="ECO:0000313" key="2">
    <source>
        <dbReference type="Proteomes" id="UP000222854"/>
    </source>
</evidence>
<protein>
    <submittedName>
        <fullName evidence="1">Uncharacterized protein</fullName>
    </submittedName>
</protein>
<sequence length="58" mass="6870">MRYDVTIYSINDEGKTNVYKTTSDTKVNVARILVSYKPPRGYRFDRFECIKARTIFDI</sequence>
<keyword evidence="2" id="KW-1185">Reference proteome</keyword>